<evidence type="ECO:0000256" key="1">
    <source>
        <dbReference type="ARBA" id="ARBA00001946"/>
    </source>
</evidence>
<dbReference type="RefSeq" id="WP_193736207.1">
    <property type="nucleotide sequence ID" value="NZ_CP063304.1"/>
</dbReference>
<evidence type="ECO:0000256" key="13">
    <source>
        <dbReference type="ARBA" id="ARBA00033470"/>
    </source>
</evidence>
<keyword evidence="8" id="KW-0479">Metal-binding</keyword>
<dbReference type="InterPro" id="IPR002192">
    <property type="entry name" value="PPDK_AMP/ATP-bd"/>
</dbReference>
<dbReference type="EMBL" id="CP063304">
    <property type="protein sequence ID" value="QOV19887.1"/>
    <property type="molecule type" value="Genomic_DNA"/>
</dbReference>
<keyword evidence="12" id="KW-0460">Magnesium</keyword>
<dbReference type="SUPFAM" id="SSF56059">
    <property type="entry name" value="Glutathione synthetase ATP-binding domain-like"/>
    <property type="match status" value="1"/>
</dbReference>
<evidence type="ECO:0000256" key="3">
    <source>
        <dbReference type="ARBA" id="ARBA00004742"/>
    </source>
</evidence>
<evidence type="ECO:0000256" key="11">
    <source>
        <dbReference type="ARBA" id="ARBA00022840"/>
    </source>
</evidence>
<feature type="domain" description="Pyruvate phosphate dikinase AMP/ATP-binding" evidence="15">
    <location>
        <begin position="292"/>
        <end position="666"/>
    </location>
</feature>
<sequence length="856" mass="98685">MGSFIEVNSGIPGLDHMLHHIRMGDNVVWQVSSLDDYRTFAKPFARQMISEGRNVIYIRFSGQPSVLTDFFGVQTYCLNASSGFESFTINVHNIITKEGSGAIYIFDSLSDLQAAWFTDLMMGNFFCVTCPYLFEMDTVAFFPLLRGHHSFETIARIRETTQLFLDVYSDENVRYLHPLKVWNRYSPEMFLPHRMERDQRFSVLANGIDMSAFYSLLHLESTFIEQQNLDSYERFFQSAKDSYLAQKPFAHTAKKIVLSMMTRDPRLSCLILDNFEPRDYLFIKDRMIGTGTIGGKACGMLLARKLLELHLPQYKKRLEPHDSFFIGTDVFYSYIVENGFWNLRIEQKNDETYFPAGEVMKEKILAGTFSSGIREQFRRMLEYFGQSPVIVRSSSFLEDGFGSAFAGKYESIFCANGGSPEGNLKMLENAVKRVYASTMDHSALEYRKTRGLAKNDEQMAILVQRVSGTRFGDYFMPCAAGTGFSYSLYRWNSDLDPHAGMLRLVAGMGTRAVDRTDGDYPRLVNLDRPERSPLSDPQSRHKFSQRNMDAIVFSRNRIESIDACQLLPQFPRWYRQLIAEHDREAERNFYDRGELRDIQYISCEKIVHRKEFTTMMQNILKTLETQYGVPVDIEYTVNFNEENDFMVNLVQCRPLSVWKKAKSIRIPELSGAQTFFKIRKTFMGDTASQRIDYVIWIDSENYYRFPYVQKGQLVSAVDKINRHFSDKTLRLMLVVPGRIGTSSPELGIPVGFSNISNFNIICEYSDGKTGYMPELSYGSHMFQDLVEAKIFYAAILETEDTLIFNKNFWAHSKNIFSDICPEYGSLNEVIGVYRSNSLMLYADIKEQEAVCVLNIQ</sequence>
<dbReference type="EC" id="2.7.9.2" evidence="5"/>
<keyword evidence="10" id="KW-0418">Kinase</keyword>
<keyword evidence="9" id="KW-0547">Nucleotide-binding</keyword>
<evidence type="ECO:0000313" key="16">
    <source>
        <dbReference type="EMBL" id="QOV19887.1"/>
    </source>
</evidence>
<keyword evidence="17" id="KW-1185">Reference proteome</keyword>
<proteinExistence type="inferred from homology"/>
<evidence type="ECO:0000256" key="5">
    <source>
        <dbReference type="ARBA" id="ARBA00011996"/>
    </source>
</evidence>
<evidence type="ECO:0000256" key="9">
    <source>
        <dbReference type="ARBA" id="ARBA00022741"/>
    </source>
</evidence>
<dbReference type="Proteomes" id="UP000593601">
    <property type="component" value="Chromosome"/>
</dbReference>
<evidence type="ECO:0000256" key="6">
    <source>
        <dbReference type="ARBA" id="ARBA00021623"/>
    </source>
</evidence>
<dbReference type="GO" id="GO:0046872">
    <property type="term" value="F:metal ion binding"/>
    <property type="evidence" value="ECO:0007669"/>
    <property type="project" value="UniProtKB-KW"/>
</dbReference>
<dbReference type="InterPro" id="IPR006319">
    <property type="entry name" value="PEP_synth"/>
</dbReference>
<dbReference type="Gene3D" id="3.30.1490.20">
    <property type="entry name" value="ATP-grasp fold, A domain"/>
    <property type="match status" value="1"/>
</dbReference>
<organism evidence="16 17">
    <name type="scientific">Blautia liquoris</name>
    <dbReference type="NCBI Taxonomy" id="2779518"/>
    <lineage>
        <taxon>Bacteria</taxon>
        <taxon>Bacillati</taxon>
        <taxon>Bacillota</taxon>
        <taxon>Clostridia</taxon>
        <taxon>Lachnospirales</taxon>
        <taxon>Lachnospiraceae</taxon>
        <taxon>Blautia</taxon>
    </lineage>
</organism>
<gene>
    <name evidence="16" type="ORF">INP51_02660</name>
</gene>
<keyword evidence="7" id="KW-0808">Transferase</keyword>
<keyword evidence="16" id="KW-0670">Pyruvate</keyword>
<evidence type="ECO:0000256" key="7">
    <source>
        <dbReference type="ARBA" id="ARBA00022679"/>
    </source>
</evidence>
<comment type="catalytic activity">
    <reaction evidence="14">
        <text>pyruvate + ATP + H2O = phosphoenolpyruvate + AMP + phosphate + 2 H(+)</text>
        <dbReference type="Rhea" id="RHEA:11364"/>
        <dbReference type="ChEBI" id="CHEBI:15361"/>
        <dbReference type="ChEBI" id="CHEBI:15377"/>
        <dbReference type="ChEBI" id="CHEBI:15378"/>
        <dbReference type="ChEBI" id="CHEBI:30616"/>
        <dbReference type="ChEBI" id="CHEBI:43474"/>
        <dbReference type="ChEBI" id="CHEBI:58702"/>
        <dbReference type="ChEBI" id="CHEBI:456215"/>
        <dbReference type="EC" id="2.7.9.2"/>
    </reaction>
</comment>
<dbReference type="PANTHER" id="PTHR43030:SF1">
    <property type="entry name" value="PHOSPHOENOLPYRUVATE SYNTHASE"/>
    <property type="match status" value="1"/>
</dbReference>
<evidence type="ECO:0000313" key="17">
    <source>
        <dbReference type="Proteomes" id="UP000593601"/>
    </source>
</evidence>
<protein>
    <recommendedName>
        <fullName evidence="6">Phosphoenolpyruvate synthase</fullName>
        <ecNumber evidence="5">2.7.9.2</ecNumber>
    </recommendedName>
    <alternativeName>
        <fullName evidence="13">Pyruvate, water dikinase</fullName>
    </alternativeName>
</protein>
<dbReference type="GO" id="GO:0005524">
    <property type="term" value="F:ATP binding"/>
    <property type="evidence" value="ECO:0007669"/>
    <property type="project" value="UniProtKB-KW"/>
</dbReference>
<accession>A0A7M2RJZ4</accession>
<comment type="cofactor">
    <cofactor evidence="1">
        <name>Mg(2+)</name>
        <dbReference type="ChEBI" id="CHEBI:18420"/>
    </cofactor>
</comment>
<evidence type="ECO:0000256" key="2">
    <source>
        <dbReference type="ARBA" id="ARBA00002988"/>
    </source>
</evidence>
<reference evidence="16 17" key="1">
    <citation type="submission" date="2020-10" db="EMBL/GenBank/DDBJ databases">
        <title>Blautia liquoris sp.nov., isolated from the mud in a fermentation cellar used for the production of Chinese strong-flavoured liquor.</title>
        <authorList>
            <person name="Lu L."/>
        </authorList>
    </citation>
    <scope>NUCLEOTIDE SEQUENCE [LARGE SCALE GENOMIC DNA]</scope>
    <source>
        <strain evidence="16 17">LZLJ-3</strain>
    </source>
</reference>
<name>A0A7M2RJZ4_9FIRM</name>
<comment type="function">
    <text evidence="2">Catalyzes the phosphorylation of pyruvate to phosphoenolpyruvate.</text>
</comment>
<keyword evidence="11" id="KW-0067">ATP-binding</keyword>
<dbReference type="KEGG" id="bliq:INP51_02660"/>
<evidence type="ECO:0000256" key="14">
    <source>
        <dbReference type="ARBA" id="ARBA00047700"/>
    </source>
</evidence>
<dbReference type="InterPro" id="IPR013815">
    <property type="entry name" value="ATP_grasp_subdomain_1"/>
</dbReference>
<dbReference type="GO" id="GO:0008986">
    <property type="term" value="F:pyruvate, water dikinase activity"/>
    <property type="evidence" value="ECO:0007669"/>
    <property type="project" value="UniProtKB-EC"/>
</dbReference>
<comment type="similarity">
    <text evidence="4">Belongs to the PEP-utilizing enzyme family.</text>
</comment>
<comment type="pathway">
    <text evidence="3">Carbohydrate biosynthesis; gluconeogenesis.</text>
</comment>
<dbReference type="PANTHER" id="PTHR43030">
    <property type="entry name" value="PHOSPHOENOLPYRUVATE SYNTHASE"/>
    <property type="match status" value="1"/>
</dbReference>
<evidence type="ECO:0000256" key="10">
    <source>
        <dbReference type="ARBA" id="ARBA00022777"/>
    </source>
</evidence>
<evidence type="ECO:0000256" key="8">
    <source>
        <dbReference type="ARBA" id="ARBA00022723"/>
    </source>
</evidence>
<dbReference type="AlphaFoldDB" id="A0A7M2RJZ4"/>
<dbReference type="Pfam" id="PF01326">
    <property type="entry name" value="PPDK_N"/>
    <property type="match status" value="1"/>
</dbReference>
<evidence type="ECO:0000256" key="12">
    <source>
        <dbReference type="ARBA" id="ARBA00022842"/>
    </source>
</evidence>
<evidence type="ECO:0000256" key="4">
    <source>
        <dbReference type="ARBA" id="ARBA00007837"/>
    </source>
</evidence>
<evidence type="ECO:0000259" key="15">
    <source>
        <dbReference type="Pfam" id="PF01326"/>
    </source>
</evidence>